<dbReference type="Pfam" id="PF02518">
    <property type="entry name" value="HATPase_c"/>
    <property type="match status" value="1"/>
</dbReference>
<feature type="transmembrane region" description="Helical" evidence="1">
    <location>
        <begin position="400"/>
        <end position="417"/>
    </location>
</feature>
<protein>
    <recommendedName>
        <fullName evidence="2">Histidine kinase/HSP90-like ATPase domain-containing protein</fullName>
    </recommendedName>
</protein>
<dbReference type="OrthoDB" id="943406at2"/>
<dbReference type="InterPro" id="IPR003594">
    <property type="entry name" value="HATPase_dom"/>
</dbReference>
<reference evidence="3 4" key="1">
    <citation type="submission" date="2016-11" db="EMBL/GenBank/DDBJ databases">
        <authorList>
            <person name="Jaros S."/>
            <person name="Januszkiewicz K."/>
            <person name="Wedrychowicz H."/>
        </authorList>
    </citation>
    <scope>NUCLEOTIDE SEQUENCE [LARGE SCALE GENOMIC DNA]</scope>
    <source>
        <strain evidence="3 4">CGMCC 1.12145</strain>
    </source>
</reference>
<organism evidence="3 4">
    <name type="scientific">Sinomicrobium oceani</name>
    <dbReference type="NCBI Taxonomy" id="1150368"/>
    <lineage>
        <taxon>Bacteria</taxon>
        <taxon>Pseudomonadati</taxon>
        <taxon>Bacteroidota</taxon>
        <taxon>Flavobacteriia</taxon>
        <taxon>Flavobacteriales</taxon>
        <taxon>Flavobacteriaceae</taxon>
        <taxon>Sinomicrobium</taxon>
    </lineage>
</organism>
<dbReference type="AlphaFoldDB" id="A0A1K1NQU6"/>
<proteinExistence type="predicted"/>
<gene>
    <name evidence="3" type="ORF">SAMN02927921_01386</name>
</gene>
<name>A0A1K1NQU6_9FLAO</name>
<dbReference type="SUPFAM" id="SSF55874">
    <property type="entry name" value="ATPase domain of HSP90 chaperone/DNA topoisomerase II/histidine kinase"/>
    <property type="match status" value="1"/>
</dbReference>
<dbReference type="RefSeq" id="WP_139276043.1">
    <property type="nucleotide sequence ID" value="NZ_FPJE01000006.1"/>
</dbReference>
<evidence type="ECO:0000313" key="4">
    <source>
        <dbReference type="Proteomes" id="UP000182248"/>
    </source>
</evidence>
<dbReference type="EMBL" id="FPJE01000006">
    <property type="protein sequence ID" value="SFW37684.1"/>
    <property type="molecule type" value="Genomic_DNA"/>
</dbReference>
<feature type="domain" description="Histidine kinase/HSP90-like ATPase" evidence="2">
    <location>
        <begin position="535"/>
        <end position="617"/>
    </location>
</feature>
<dbReference type="InterPro" id="IPR036890">
    <property type="entry name" value="HATPase_C_sf"/>
</dbReference>
<sequence>MSSEKKSGIEGDSAVYYYTLSMDKELSTREKLHFLNRSLIHSLRHKDSMLLKGLSQKVYLCNILKQYDSSLYYAKKLIRYAEESKDTLYLAKGYYRKARVLSYIHNPRESFKSAIASQKYYQALGDSAQVGMRLVEMAISQERLGDYSGSQESASEGISYLDRNQHQAYFAIAHNCIAISYRKQKLYENAIWEYHNGLKYVTSGRDSISFINNMAIVQRDMGNIKAALVLWDAIDTSGLPAKTKARILDNRAYAGWLENPAINVSNELNIAMKIRVSEEDIEGLQASFDHLSRYFEDKDPSKALFYAERYLEVATAYHNSEDRLDALKRLVNLTEENNTKRYATQYMILNDSIETARLQTKNAFSKIKYDYTREEQQKLKYKSAKEKAEILLRNEKTENLILITIVIGLSVIGYLWNSLQKTREQARISRETQEAIYNTEIRLSKKVHDELANGIYNVMTQMEENEANEEMLDRLEKIYNMTRDISRESIRIDTGPAFAEELAFMLGSYPPGDTKIVILGLDDVPWSKITAEKKIVLYRVLQELMTNMKKHSSATFVGITFLNTSKVLKINYSDNGIGIPSEMLKFGNGLRNTENRILFVNGCITFDTDKGFRAEIELPY</sequence>
<dbReference type="STRING" id="1150368.SAMN02927921_01386"/>
<keyword evidence="1" id="KW-0472">Membrane</keyword>
<keyword evidence="1" id="KW-0812">Transmembrane</keyword>
<accession>A0A1K1NQU6</accession>
<dbReference type="SUPFAM" id="SSF48452">
    <property type="entry name" value="TPR-like"/>
    <property type="match status" value="1"/>
</dbReference>
<evidence type="ECO:0000259" key="2">
    <source>
        <dbReference type="Pfam" id="PF02518"/>
    </source>
</evidence>
<evidence type="ECO:0000256" key="1">
    <source>
        <dbReference type="SAM" id="Phobius"/>
    </source>
</evidence>
<evidence type="ECO:0000313" key="3">
    <source>
        <dbReference type="EMBL" id="SFW37684.1"/>
    </source>
</evidence>
<dbReference type="InterPro" id="IPR011990">
    <property type="entry name" value="TPR-like_helical_dom_sf"/>
</dbReference>
<keyword evidence="4" id="KW-1185">Reference proteome</keyword>
<dbReference type="Proteomes" id="UP000182248">
    <property type="component" value="Unassembled WGS sequence"/>
</dbReference>
<keyword evidence="1" id="KW-1133">Transmembrane helix</keyword>
<dbReference type="CDD" id="cd16917">
    <property type="entry name" value="HATPase_UhpB-NarQ-NarX-like"/>
    <property type="match status" value="1"/>
</dbReference>
<dbReference type="Gene3D" id="3.30.565.10">
    <property type="entry name" value="Histidine kinase-like ATPase, C-terminal domain"/>
    <property type="match status" value="1"/>
</dbReference>
<dbReference type="Gene3D" id="1.25.40.10">
    <property type="entry name" value="Tetratricopeptide repeat domain"/>
    <property type="match status" value="1"/>
</dbReference>